<name>V5BXP0_9GAMM</name>
<accession>V5BXP0</accession>
<feature type="transmembrane region" description="Helical" evidence="8">
    <location>
        <begin position="241"/>
        <end position="260"/>
    </location>
</feature>
<gene>
    <name evidence="9" type="ORF">MGMO_136c00020</name>
</gene>
<feature type="transmembrane region" description="Helical" evidence="8">
    <location>
        <begin position="280"/>
        <end position="298"/>
    </location>
</feature>
<feature type="transmembrane region" description="Helical" evidence="8">
    <location>
        <begin position="191"/>
        <end position="212"/>
    </location>
</feature>
<dbReference type="GO" id="GO:0005886">
    <property type="term" value="C:plasma membrane"/>
    <property type="evidence" value="ECO:0007669"/>
    <property type="project" value="UniProtKB-SubCell"/>
</dbReference>
<protein>
    <submittedName>
        <fullName evidence="9">Na+/melibiose symporter-like transporter</fullName>
    </submittedName>
</protein>
<keyword evidence="3" id="KW-0813">Transport</keyword>
<evidence type="ECO:0000313" key="10">
    <source>
        <dbReference type="Proteomes" id="UP000017842"/>
    </source>
</evidence>
<evidence type="ECO:0000256" key="2">
    <source>
        <dbReference type="ARBA" id="ARBA00009617"/>
    </source>
</evidence>
<dbReference type="eggNOG" id="COG2211">
    <property type="taxonomic scope" value="Bacteria"/>
</dbReference>
<dbReference type="Pfam" id="PF13347">
    <property type="entry name" value="MFS_2"/>
    <property type="match status" value="1"/>
</dbReference>
<evidence type="ECO:0000256" key="4">
    <source>
        <dbReference type="ARBA" id="ARBA00022475"/>
    </source>
</evidence>
<sequence>MATILQRLKEMPIPKNVPSLSHKMMALYGLPHLTHSMVLLPLVLFIPSYYADDLALPLVSVGMAIAMSRLLDVFTDPIMGILSDRWNTRWGRRKPWLVLGTPLLILSTWMVFVPSGKVSVVYLFIWTSLLFLSFDIFDLPYKAWGAELSSEYKERSRVAAWREAFGATGHIIFLLILMAMGFWGYHGNREQLLVIALIICICLPIFVVLAVAKVPENPPERLHGASILGWPGMKLVFQNQAFVRTLIALVLFGCGLVIQATLHKMVLKHVVGRPELFSPMILAETFTSLLALPLWIWLSDRLGKHRTLTLAGAWVALWGLALPLVGYGDIVLYVTLIVFRGSSLAAIIFLSNSIAADVIDHDTLASGHQRTGFYFSLWGMAIKMAIGLGVFLGTSLPALSGFEPSAAVHSSATEFALMRIYGWLPCFIMLLAFPLLWNYPITQKKQLELRAEIEARRK</sequence>
<keyword evidence="7 8" id="KW-0472">Membrane</keyword>
<feature type="transmembrane region" description="Helical" evidence="8">
    <location>
        <begin position="120"/>
        <end position="143"/>
    </location>
</feature>
<keyword evidence="4" id="KW-1003">Cell membrane</keyword>
<feature type="transmembrane region" description="Helical" evidence="8">
    <location>
        <begin position="96"/>
        <end position="114"/>
    </location>
</feature>
<keyword evidence="6 8" id="KW-1133">Transmembrane helix</keyword>
<dbReference type="EMBL" id="AYLO01000126">
    <property type="protein sequence ID" value="ESS69323.1"/>
    <property type="molecule type" value="Genomic_DNA"/>
</dbReference>
<evidence type="ECO:0000313" key="9">
    <source>
        <dbReference type="EMBL" id="ESS69323.1"/>
    </source>
</evidence>
<keyword evidence="10" id="KW-1185">Reference proteome</keyword>
<evidence type="ECO:0000256" key="7">
    <source>
        <dbReference type="ARBA" id="ARBA00023136"/>
    </source>
</evidence>
<dbReference type="AlphaFoldDB" id="V5BXP0"/>
<evidence type="ECO:0000256" key="3">
    <source>
        <dbReference type="ARBA" id="ARBA00022448"/>
    </source>
</evidence>
<feature type="transmembrane region" description="Helical" evidence="8">
    <location>
        <begin position="372"/>
        <end position="396"/>
    </location>
</feature>
<dbReference type="InterPro" id="IPR036259">
    <property type="entry name" value="MFS_trans_sf"/>
</dbReference>
<proteinExistence type="inferred from homology"/>
<dbReference type="InterPro" id="IPR039672">
    <property type="entry name" value="MFS_2"/>
</dbReference>
<feature type="transmembrane region" description="Helical" evidence="8">
    <location>
        <begin position="54"/>
        <end position="75"/>
    </location>
</feature>
<feature type="transmembrane region" description="Helical" evidence="8">
    <location>
        <begin position="164"/>
        <end position="185"/>
    </location>
</feature>
<feature type="transmembrane region" description="Helical" evidence="8">
    <location>
        <begin position="330"/>
        <end position="351"/>
    </location>
</feature>
<feature type="transmembrane region" description="Helical" evidence="8">
    <location>
        <begin position="416"/>
        <end position="437"/>
    </location>
</feature>
<comment type="subcellular location">
    <subcellularLocation>
        <location evidence="1">Cell membrane</location>
        <topology evidence="1">Multi-pass membrane protein</topology>
    </subcellularLocation>
</comment>
<dbReference type="RefSeq" id="WP_023496043.1">
    <property type="nucleotide sequence ID" value="NZ_AYLO01000126.1"/>
</dbReference>
<dbReference type="STRING" id="1116472.MGMO_136c00020"/>
<evidence type="ECO:0000256" key="5">
    <source>
        <dbReference type="ARBA" id="ARBA00022692"/>
    </source>
</evidence>
<dbReference type="PROSITE" id="PS00872">
    <property type="entry name" value="NA_GALACTOSIDE_SYMP"/>
    <property type="match status" value="1"/>
</dbReference>
<comment type="caution">
    <text evidence="9">The sequence shown here is derived from an EMBL/GenBank/DDBJ whole genome shotgun (WGS) entry which is preliminary data.</text>
</comment>
<evidence type="ECO:0000256" key="6">
    <source>
        <dbReference type="ARBA" id="ARBA00022989"/>
    </source>
</evidence>
<dbReference type="GO" id="GO:0015293">
    <property type="term" value="F:symporter activity"/>
    <property type="evidence" value="ECO:0007669"/>
    <property type="project" value="InterPro"/>
</dbReference>
<evidence type="ECO:0000256" key="8">
    <source>
        <dbReference type="SAM" id="Phobius"/>
    </source>
</evidence>
<dbReference type="Proteomes" id="UP000017842">
    <property type="component" value="Unassembled WGS sequence"/>
</dbReference>
<dbReference type="InterPro" id="IPR018043">
    <property type="entry name" value="Na/Gal_symport_CS"/>
</dbReference>
<evidence type="ECO:0000256" key="1">
    <source>
        <dbReference type="ARBA" id="ARBA00004651"/>
    </source>
</evidence>
<dbReference type="SUPFAM" id="SSF103473">
    <property type="entry name" value="MFS general substrate transporter"/>
    <property type="match status" value="1"/>
</dbReference>
<comment type="similarity">
    <text evidence="2">Belongs to the sodium:galactoside symporter (TC 2.A.2) family.</text>
</comment>
<reference evidence="9 10" key="1">
    <citation type="journal article" date="2013" name="Genome Announc.">
        <title>Draft Genome Sequence of the Methanotrophic Gammaproteobacterium Methyloglobulus morosus DSM 22980 Strain KoM1.</title>
        <authorList>
            <person name="Poehlein A."/>
            <person name="Deutzmann J.S."/>
            <person name="Daniel R."/>
            <person name="Simeonova D.D."/>
        </authorList>
    </citation>
    <scope>NUCLEOTIDE SEQUENCE [LARGE SCALE GENOMIC DNA]</scope>
    <source>
        <strain evidence="9 10">KoM1</strain>
    </source>
</reference>
<dbReference type="Gene3D" id="1.20.1250.20">
    <property type="entry name" value="MFS general substrate transporter like domains"/>
    <property type="match status" value="2"/>
</dbReference>
<dbReference type="PANTHER" id="PTHR11328">
    <property type="entry name" value="MAJOR FACILITATOR SUPERFAMILY DOMAIN-CONTAINING PROTEIN"/>
    <property type="match status" value="1"/>
</dbReference>
<dbReference type="GO" id="GO:0008643">
    <property type="term" value="P:carbohydrate transport"/>
    <property type="evidence" value="ECO:0007669"/>
    <property type="project" value="InterPro"/>
</dbReference>
<dbReference type="PANTHER" id="PTHR11328:SF24">
    <property type="entry name" value="MAJOR FACILITATOR SUPERFAMILY (MFS) PROFILE DOMAIN-CONTAINING PROTEIN"/>
    <property type="match status" value="1"/>
</dbReference>
<keyword evidence="5 8" id="KW-0812">Transmembrane</keyword>
<feature type="transmembrane region" description="Helical" evidence="8">
    <location>
        <begin position="25"/>
        <end position="48"/>
    </location>
</feature>
<feature type="transmembrane region" description="Helical" evidence="8">
    <location>
        <begin position="307"/>
        <end position="324"/>
    </location>
</feature>
<dbReference type="GO" id="GO:0006814">
    <property type="term" value="P:sodium ion transport"/>
    <property type="evidence" value="ECO:0007669"/>
    <property type="project" value="InterPro"/>
</dbReference>
<organism evidence="9 10">
    <name type="scientific">Methyloglobulus morosus KoM1</name>
    <dbReference type="NCBI Taxonomy" id="1116472"/>
    <lineage>
        <taxon>Bacteria</taxon>
        <taxon>Pseudomonadati</taxon>
        <taxon>Pseudomonadota</taxon>
        <taxon>Gammaproteobacteria</taxon>
        <taxon>Methylococcales</taxon>
        <taxon>Methylococcaceae</taxon>
        <taxon>Methyloglobulus</taxon>
    </lineage>
</organism>